<evidence type="ECO:0000256" key="5">
    <source>
        <dbReference type="ARBA" id="ARBA00022490"/>
    </source>
</evidence>
<keyword evidence="6 8" id="KW-0592">Phosphate transport</keyword>
<dbReference type="InterPro" id="IPR028366">
    <property type="entry name" value="PhoU"/>
</dbReference>
<proteinExistence type="inferred from homology"/>
<keyword evidence="11" id="KW-1185">Reference proteome</keyword>
<evidence type="ECO:0000256" key="2">
    <source>
        <dbReference type="ARBA" id="ARBA00008107"/>
    </source>
</evidence>
<evidence type="ECO:0000256" key="6">
    <source>
        <dbReference type="ARBA" id="ARBA00022592"/>
    </source>
</evidence>
<dbReference type="GO" id="GO:0045936">
    <property type="term" value="P:negative regulation of phosphate metabolic process"/>
    <property type="evidence" value="ECO:0007669"/>
    <property type="project" value="InterPro"/>
</dbReference>
<dbReference type="OrthoDB" id="9814256at2"/>
<evidence type="ECO:0000256" key="8">
    <source>
        <dbReference type="PIRNR" id="PIRNR003107"/>
    </source>
</evidence>
<dbReference type="InterPro" id="IPR026022">
    <property type="entry name" value="PhoU_dom"/>
</dbReference>
<comment type="caution">
    <text evidence="10">The sequence shown here is derived from an EMBL/GenBank/DDBJ whole genome shotgun (WGS) entry which is preliminary data.</text>
</comment>
<evidence type="ECO:0000256" key="4">
    <source>
        <dbReference type="ARBA" id="ARBA00022448"/>
    </source>
</evidence>
<evidence type="ECO:0000313" key="10">
    <source>
        <dbReference type="EMBL" id="RTR16619.1"/>
    </source>
</evidence>
<dbReference type="Pfam" id="PF01895">
    <property type="entry name" value="PhoU"/>
    <property type="match status" value="2"/>
</dbReference>
<dbReference type="GO" id="GO:0030643">
    <property type="term" value="P:intracellular phosphate ion homeostasis"/>
    <property type="evidence" value="ECO:0007669"/>
    <property type="project" value="InterPro"/>
</dbReference>
<accession>A0A3S0R6I4</accession>
<reference evidence="10 11" key="1">
    <citation type="submission" date="2018-12" db="EMBL/GenBank/DDBJ databases">
        <authorList>
            <person name="Yang Y."/>
        </authorList>
    </citation>
    <scope>NUCLEOTIDE SEQUENCE [LARGE SCALE GENOMIC DNA]</scope>
    <source>
        <strain evidence="10 11">L-25-5w-1</strain>
    </source>
</reference>
<comment type="similarity">
    <text evidence="2 8">Belongs to the PhoU family.</text>
</comment>
<evidence type="ECO:0000256" key="3">
    <source>
        <dbReference type="ARBA" id="ARBA00011738"/>
    </source>
</evidence>
<dbReference type="PANTHER" id="PTHR42930">
    <property type="entry name" value="PHOSPHATE-SPECIFIC TRANSPORT SYSTEM ACCESSORY PROTEIN PHOU"/>
    <property type="match status" value="1"/>
</dbReference>
<gene>
    <name evidence="10" type="primary">phoU</name>
    <name evidence="10" type="ORF">EJ903_20210</name>
</gene>
<comment type="subcellular location">
    <subcellularLocation>
        <location evidence="1 8">Cytoplasm</location>
    </subcellularLocation>
</comment>
<dbReference type="GO" id="GO:0005737">
    <property type="term" value="C:cytoplasm"/>
    <property type="evidence" value="ECO:0007669"/>
    <property type="project" value="UniProtKB-SubCell"/>
</dbReference>
<feature type="domain" description="PhoU" evidence="9">
    <location>
        <begin position="125"/>
        <end position="209"/>
    </location>
</feature>
<dbReference type="GO" id="GO:0006817">
    <property type="term" value="P:phosphate ion transport"/>
    <property type="evidence" value="ECO:0007669"/>
    <property type="project" value="UniProtKB-KW"/>
</dbReference>
<dbReference type="NCBIfam" id="TIGR02135">
    <property type="entry name" value="phoU_full"/>
    <property type="match status" value="1"/>
</dbReference>
<dbReference type="EMBL" id="RXMA01000024">
    <property type="protein sequence ID" value="RTR16619.1"/>
    <property type="molecule type" value="Genomic_DNA"/>
</dbReference>
<sequence length="243" mass="25941">MAGGHTVAAFDAELAALHAAVDRMGALVEQQLVGALDSLATADAEKATQVIAGDAAIDQLETEVEAMTIRLLALRQPMAKDLRDIVAALKIVSNLERMGDFAGSVAKRAVTLAGLPSLPPLGSLAWMGRSVVAMVADMRRAYADQDATLAAAIRDRDGEVDAAYTSLFREFLTYMMETPSQITACTHLLFAAKSIERIGDHATNVAENILYLVDGRLPSQERNKEDLSSFAVALPSVPESEQN</sequence>
<evidence type="ECO:0000313" key="11">
    <source>
        <dbReference type="Proteomes" id="UP000277007"/>
    </source>
</evidence>
<dbReference type="Gene3D" id="1.20.58.220">
    <property type="entry name" value="Phosphate transport system protein phou homolog 2, domain 2"/>
    <property type="match status" value="1"/>
</dbReference>
<dbReference type="FunFam" id="1.20.58.220:FF:000004">
    <property type="entry name" value="Phosphate-specific transport system accessory protein PhoU"/>
    <property type="match status" value="1"/>
</dbReference>
<dbReference type="PIRSF" id="PIRSF003107">
    <property type="entry name" value="PhoU"/>
    <property type="match status" value="1"/>
</dbReference>
<evidence type="ECO:0000256" key="1">
    <source>
        <dbReference type="ARBA" id="ARBA00004496"/>
    </source>
</evidence>
<name>A0A3S0R6I4_9PROT</name>
<protein>
    <recommendedName>
        <fullName evidence="8">Phosphate-specific transport system accessory protein PhoU</fullName>
    </recommendedName>
</protein>
<dbReference type="Proteomes" id="UP000277007">
    <property type="component" value="Unassembled WGS sequence"/>
</dbReference>
<comment type="function">
    <text evidence="7 8">Plays a role in the regulation of phosphate uptake.</text>
</comment>
<dbReference type="InterPro" id="IPR038078">
    <property type="entry name" value="PhoU-like_sf"/>
</dbReference>
<dbReference type="SUPFAM" id="SSF109755">
    <property type="entry name" value="PhoU-like"/>
    <property type="match status" value="1"/>
</dbReference>
<evidence type="ECO:0000259" key="9">
    <source>
        <dbReference type="Pfam" id="PF01895"/>
    </source>
</evidence>
<organism evidence="10 11">
    <name type="scientific">Azospirillum griseum</name>
    <dbReference type="NCBI Taxonomy" id="2496639"/>
    <lineage>
        <taxon>Bacteria</taxon>
        <taxon>Pseudomonadati</taxon>
        <taxon>Pseudomonadota</taxon>
        <taxon>Alphaproteobacteria</taxon>
        <taxon>Rhodospirillales</taxon>
        <taxon>Azospirillaceae</taxon>
        <taxon>Azospirillum</taxon>
    </lineage>
</organism>
<keyword evidence="5 8" id="KW-0963">Cytoplasm</keyword>
<keyword evidence="4 8" id="KW-0813">Transport</keyword>
<feature type="domain" description="PhoU" evidence="9">
    <location>
        <begin position="22"/>
        <end position="108"/>
    </location>
</feature>
<dbReference type="AlphaFoldDB" id="A0A3S0R6I4"/>
<dbReference type="PANTHER" id="PTHR42930:SF3">
    <property type="entry name" value="PHOSPHATE-SPECIFIC TRANSPORT SYSTEM ACCESSORY PROTEIN PHOU"/>
    <property type="match status" value="1"/>
</dbReference>
<comment type="subunit">
    <text evidence="3 8">Homodimer.</text>
</comment>
<evidence type="ECO:0000256" key="7">
    <source>
        <dbReference type="ARBA" id="ARBA00056181"/>
    </source>
</evidence>